<keyword evidence="3" id="KW-0479">Metal-binding</keyword>
<evidence type="ECO:0000313" key="7">
    <source>
        <dbReference type="EMBL" id="DAE26522.1"/>
    </source>
</evidence>
<dbReference type="GO" id="GO:0046872">
    <property type="term" value="F:metal ion binding"/>
    <property type="evidence" value="ECO:0007669"/>
    <property type="project" value="UniProtKB-KW"/>
</dbReference>
<reference evidence="7" key="1">
    <citation type="journal article" date="2021" name="Proc. Natl. Acad. Sci. U.S.A.">
        <title>A Catalog of Tens of Thousands of Viruses from Human Metagenomes Reveals Hidden Associations with Chronic Diseases.</title>
        <authorList>
            <person name="Tisza M.J."/>
            <person name="Buck C.B."/>
        </authorList>
    </citation>
    <scope>NUCLEOTIDE SEQUENCE</scope>
    <source>
        <strain evidence="7">CtaOv25</strain>
    </source>
</reference>
<dbReference type="InterPro" id="IPR004150">
    <property type="entry name" value="NAD_DNA_ligase_OB"/>
</dbReference>
<proteinExistence type="predicted"/>
<dbReference type="GO" id="GO:0006260">
    <property type="term" value="P:DNA replication"/>
    <property type="evidence" value="ECO:0007669"/>
    <property type="project" value="UniProtKB-KW"/>
</dbReference>
<dbReference type="CDD" id="cd00027">
    <property type="entry name" value="BRCT"/>
    <property type="match status" value="1"/>
</dbReference>
<evidence type="ECO:0000256" key="5">
    <source>
        <dbReference type="ARBA" id="ARBA00023027"/>
    </source>
</evidence>
<dbReference type="PROSITE" id="PS50172">
    <property type="entry name" value="BRCT"/>
    <property type="match status" value="1"/>
</dbReference>
<evidence type="ECO:0000256" key="2">
    <source>
        <dbReference type="ARBA" id="ARBA00022705"/>
    </source>
</evidence>
<dbReference type="InterPro" id="IPR036420">
    <property type="entry name" value="BRCT_dom_sf"/>
</dbReference>
<organism evidence="7">
    <name type="scientific">Myoviridae sp. ctaOv25</name>
    <dbReference type="NCBI Taxonomy" id="2827290"/>
    <lineage>
        <taxon>Viruses</taxon>
        <taxon>Duplodnaviria</taxon>
        <taxon>Heunggongvirae</taxon>
        <taxon>Uroviricota</taxon>
        <taxon>Caudoviricetes</taxon>
    </lineage>
</organism>
<dbReference type="Gene3D" id="3.40.50.10190">
    <property type="entry name" value="BRCT domain"/>
    <property type="match status" value="1"/>
</dbReference>
<sequence>MSLRCNLHAGKEQSFPYFIYDIFGGDKMNSLFEEVQSKKDIFSKLTYMYENLNEDNMQECCDVFKTLEFQNLVSYAKRKKVEGATFSQQDYMNIALFVDTLQAIYNYSGCDTGVSDSDYDVLYEILEDQNLDFVSTAIRSSREIGHHKYKRLRGTLRKIYVLGDEKKVNKSRKSLKQWVSHKERFLKDQGMTVDLMNQDVFMFPKWNGISVIHEFDENNNLVRSLTRGFTELNEAEIVTDVFHPIVNRVRLDLNRNPEVRGVAYGLKTEVIIRDEDFEEYNKKTGADFKSARSLCNSIILGGADGRESILEIKKLRYSIIRDGEESLERNCTEVFDSPYSVTALKFTKEISKFAKHQKKSEGCDCDGVVIQFIDEAIKEALGRDNDINRFEVAYKFNEEIMHTKILKVQFQMGPLGRLTPVAIFEPVKMKGNTICAASLGSYQRFLDLGLHKGDTVKILYEIIPYLTFDEDDPKCKRSNGPLFTAPKTCPECGQPFDLTDSSPRCINPDCPSSQKGKILNYVRKMKIDGIDYSTIDILFDCGLLKSIKDLYLLEKYEQEILSIPSFGQRKFDSMINEINFHKDVRGSQLLGSLGISGASKLVFKTVLSVYTMDEVIEFAEENNLEPFMCIKGIKDRKAIAIVNGLNDNRSLIKFLKKELKIIPEDSGSVRFIACFHKIRSNEVAKMIEKKGGRVAENFTKQVDFLIIPDGDIESGKIEKAKKYGIDIVHISDVKEYLNNNYR</sequence>
<evidence type="ECO:0000259" key="6">
    <source>
        <dbReference type="PROSITE" id="PS50172"/>
    </source>
</evidence>
<keyword evidence="1 7" id="KW-0436">Ligase</keyword>
<dbReference type="InterPro" id="IPR013840">
    <property type="entry name" value="DNAligase_N"/>
</dbReference>
<evidence type="ECO:0000256" key="3">
    <source>
        <dbReference type="ARBA" id="ARBA00022723"/>
    </source>
</evidence>
<name>A0A8S5R5U8_9CAUD</name>
<dbReference type="Gene3D" id="2.40.50.140">
    <property type="entry name" value="Nucleic acid-binding proteins"/>
    <property type="match status" value="1"/>
</dbReference>
<dbReference type="InterPro" id="IPR012340">
    <property type="entry name" value="NA-bd_OB-fold"/>
</dbReference>
<keyword evidence="4" id="KW-0862">Zinc</keyword>
<dbReference type="InterPro" id="IPR001357">
    <property type="entry name" value="BRCT_dom"/>
</dbReference>
<dbReference type="SUPFAM" id="SSF50249">
    <property type="entry name" value="Nucleic acid-binding proteins"/>
    <property type="match status" value="1"/>
</dbReference>
<dbReference type="Gene3D" id="1.10.150.20">
    <property type="entry name" value="5' to 3' exonuclease, C-terminal subdomain"/>
    <property type="match status" value="1"/>
</dbReference>
<dbReference type="PIRSF" id="PIRSF001604">
    <property type="entry name" value="LigA"/>
    <property type="match status" value="1"/>
</dbReference>
<dbReference type="SUPFAM" id="SSF56091">
    <property type="entry name" value="DNA ligase/mRNA capping enzyme, catalytic domain"/>
    <property type="match status" value="1"/>
</dbReference>
<dbReference type="SUPFAM" id="SSF52113">
    <property type="entry name" value="BRCT domain"/>
    <property type="match status" value="1"/>
</dbReference>
<protein>
    <submittedName>
        <fullName evidence="7">DNA ligase</fullName>
    </submittedName>
</protein>
<dbReference type="GO" id="GO:0003911">
    <property type="term" value="F:DNA ligase (NAD+) activity"/>
    <property type="evidence" value="ECO:0007669"/>
    <property type="project" value="InterPro"/>
</dbReference>
<dbReference type="InterPro" id="IPR001679">
    <property type="entry name" value="DNA_ligase"/>
</dbReference>
<dbReference type="SMART" id="SM00532">
    <property type="entry name" value="LIGANc"/>
    <property type="match status" value="1"/>
</dbReference>
<dbReference type="Gene3D" id="3.30.470.30">
    <property type="entry name" value="DNA ligase/mRNA capping enzyme"/>
    <property type="match status" value="1"/>
</dbReference>
<keyword evidence="2" id="KW-0235">DNA replication</keyword>
<keyword evidence="5" id="KW-0520">NAD</keyword>
<accession>A0A8S5R5U8</accession>
<feature type="domain" description="BRCT" evidence="6">
    <location>
        <begin position="682"/>
        <end position="742"/>
    </location>
</feature>
<dbReference type="Pfam" id="PF03120">
    <property type="entry name" value="OB_DNA_ligase"/>
    <property type="match status" value="1"/>
</dbReference>
<dbReference type="InterPro" id="IPR010994">
    <property type="entry name" value="RuvA_2-like"/>
</dbReference>
<dbReference type="SMART" id="SM00292">
    <property type="entry name" value="BRCT"/>
    <property type="match status" value="1"/>
</dbReference>
<evidence type="ECO:0000256" key="4">
    <source>
        <dbReference type="ARBA" id="ARBA00022833"/>
    </source>
</evidence>
<dbReference type="SUPFAM" id="SSF47781">
    <property type="entry name" value="RuvA domain 2-like"/>
    <property type="match status" value="1"/>
</dbReference>
<dbReference type="Pfam" id="PF00533">
    <property type="entry name" value="BRCT"/>
    <property type="match status" value="1"/>
</dbReference>
<dbReference type="GO" id="GO:0006281">
    <property type="term" value="P:DNA repair"/>
    <property type="evidence" value="ECO:0007669"/>
    <property type="project" value="InterPro"/>
</dbReference>
<dbReference type="EMBL" id="BK015820">
    <property type="protein sequence ID" value="DAE26522.1"/>
    <property type="molecule type" value="Genomic_DNA"/>
</dbReference>
<evidence type="ECO:0000256" key="1">
    <source>
        <dbReference type="ARBA" id="ARBA00022598"/>
    </source>
</evidence>